<comment type="caution">
    <text evidence="1">The sequence shown here is derived from an EMBL/GenBank/DDBJ whole genome shotgun (WGS) entry which is preliminary data.</text>
</comment>
<accession>A0A8S1KZM9</accession>
<dbReference type="Proteomes" id="UP000692954">
    <property type="component" value="Unassembled WGS sequence"/>
</dbReference>
<reference evidence="1" key="1">
    <citation type="submission" date="2021-01" db="EMBL/GenBank/DDBJ databases">
        <authorList>
            <consortium name="Genoscope - CEA"/>
            <person name="William W."/>
        </authorList>
    </citation>
    <scope>NUCLEOTIDE SEQUENCE</scope>
</reference>
<keyword evidence="2" id="KW-1185">Reference proteome</keyword>
<evidence type="ECO:0000313" key="2">
    <source>
        <dbReference type="Proteomes" id="UP000692954"/>
    </source>
</evidence>
<evidence type="ECO:0000313" key="1">
    <source>
        <dbReference type="EMBL" id="CAD8061160.1"/>
    </source>
</evidence>
<sequence length="39" mass="4771">MDYNIYQNKKYKGQRCQVFIKINILYAQKQLKILKGYTI</sequence>
<name>A0A8S1KZM9_9CILI</name>
<protein>
    <submittedName>
        <fullName evidence="1">Uncharacterized protein</fullName>
    </submittedName>
</protein>
<dbReference type="AlphaFoldDB" id="A0A8S1KZM9"/>
<proteinExistence type="predicted"/>
<dbReference type="EMBL" id="CAJJDN010000015">
    <property type="protein sequence ID" value="CAD8061160.1"/>
    <property type="molecule type" value="Genomic_DNA"/>
</dbReference>
<gene>
    <name evidence="1" type="ORF">PSON_ATCC_30995.1.T0150163</name>
</gene>
<organism evidence="1 2">
    <name type="scientific">Paramecium sonneborni</name>
    <dbReference type="NCBI Taxonomy" id="65129"/>
    <lineage>
        <taxon>Eukaryota</taxon>
        <taxon>Sar</taxon>
        <taxon>Alveolata</taxon>
        <taxon>Ciliophora</taxon>
        <taxon>Intramacronucleata</taxon>
        <taxon>Oligohymenophorea</taxon>
        <taxon>Peniculida</taxon>
        <taxon>Parameciidae</taxon>
        <taxon>Paramecium</taxon>
    </lineage>
</organism>